<dbReference type="EMBL" id="RRZB01000002">
    <property type="protein sequence ID" value="MBE0462085.1"/>
    <property type="molecule type" value="Genomic_DNA"/>
</dbReference>
<feature type="active site" description="Proton acceptor" evidence="4">
    <location>
        <position position="200"/>
    </location>
</feature>
<dbReference type="Pfam" id="PF00425">
    <property type="entry name" value="Chorismate_bind"/>
    <property type="match status" value="1"/>
</dbReference>
<dbReference type="Proteomes" id="UP001645038">
    <property type="component" value="Unassembled WGS sequence"/>
</dbReference>
<keyword evidence="4" id="KW-0474">Menaquinone biosynthesis</keyword>
<dbReference type="InterPro" id="IPR034681">
    <property type="entry name" value="MenF"/>
</dbReference>
<comment type="pathway">
    <text evidence="4">Quinol/quinone metabolism; menaquinone biosynthesis.</text>
</comment>
<comment type="pathway">
    <text evidence="4">Quinol/quinone metabolism; 1,4-dihydroxy-2-naphthoate biosynthesis; 1,4-dihydroxy-2-naphthoate from chorismate: step 1/7.</text>
</comment>
<organism evidence="6 7">
    <name type="scientific">Halomonas colorata</name>
    <dbReference type="NCBI Taxonomy" id="2742615"/>
    <lineage>
        <taxon>Bacteria</taxon>
        <taxon>Pseudomonadati</taxon>
        <taxon>Pseudomonadota</taxon>
        <taxon>Gammaproteobacteria</taxon>
        <taxon>Oceanospirillales</taxon>
        <taxon>Halomonadaceae</taxon>
        <taxon>Halomonas</taxon>
    </lineage>
</organism>
<dbReference type="InterPro" id="IPR005801">
    <property type="entry name" value="ADC_synthase"/>
</dbReference>
<reference evidence="6 7" key="1">
    <citation type="submission" date="2020-07" db="EMBL/GenBank/DDBJ databases">
        <title>Halophilic bacteria isolated from french cheeses.</title>
        <authorList>
            <person name="Kothe C.I."/>
            <person name="Farah-Kraiem B."/>
            <person name="Renault P."/>
            <person name="Dridi B."/>
        </authorList>
    </citation>
    <scope>NUCLEOTIDE SEQUENCE [LARGE SCALE GENOMIC DNA]</scope>
    <source>
        <strain evidence="6 7">FME20</strain>
    </source>
</reference>
<comment type="cofactor">
    <cofactor evidence="4">
        <name>Mg(2+)</name>
        <dbReference type="ChEBI" id="CHEBI:18420"/>
    </cofactor>
</comment>
<dbReference type="Gene3D" id="3.60.120.10">
    <property type="entry name" value="Anthranilate synthase"/>
    <property type="match status" value="1"/>
</dbReference>
<evidence type="ECO:0000256" key="4">
    <source>
        <dbReference type="HAMAP-Rule" id="MF_01935"/>
    </source>
</evidence>
<feature type="binding site" evidence="4">
    <location>
        <position position="427"/>
    </location>
    <ligand>
        <name>Mg(2+)</name>
        <dbReference type="ChEBI" id="CHEBI:18420"/>
    </ligand>
</feature>
<evidence type="ECO:0000313" key="6">
    <source>
        <dbReference type="EMBL" id="MBE0462085.1"/>
    </source>
</evidence>
<keyword evidence="3 4" id="KW-0413">Isomerase</keyword>
<keyword evidence="7" id="KW-1185">Reference proteome</keyword>
<feature type="domain" description="Chorismate-utilising enzyme C-terminal" evidence="5">
    <location>
        <begin position="179"/>
        <end position="431"/>
    </location>
</feature>
<dbReference type="PANTHER" id="PTHR42839">
    <property type="entry name" value="ISOCHORISMATE SYNTHASE ENTC"/>
    <property type="match status" value="1"/>
</dbReference>
<dbReference type="InterPro" id="IPR015890">
    <property type="entry name" value="Chorismate_C"/>
</dbReference>
<feature type="binding site" evidence="4">
    <location>
        <position position="294"/>
    </location>
    <ligand>
        <name>Mg(2+)</name>
        <dbReference type="ChEBI" id="CHEBI:18420"/>
    </ligand>
</feature>
<evidence type="ECO:0000259" key="5">
    <source>
        <dbReference type="Pfam" id="PF00425"/>
    </source>
</evidence>
<protein>
    <recommendedName>
        <fullName evidence="4">Isochorismate synthase MenF</fullName>
        <ecNumber evidence="4">5.4.4.2</ecNumber>
    </recommendedName>
    <alternativeName>
        <fullName evidence="4">Isochorismate mutase</fullName>
    </alternativeName>
</protein>
<dbReference type="SUPFAM" id="SSF56322">
    <property type="entry name" value="ADC synthase"/>
    <property type="match status" value="1"/>
</dbReference>
<dbReference type="PANTHER" id="PTHR42839:SF2">
    <property type="entry name" value="ISOCHORISMATE SYNTHASE ENTC"/>
    <property type="match status" value="1"/>
</dbReference>
<comment type="function">
    <text evidence="4">Catalyzes the conversion of chorismate to isochorismate.</text>
</comment>
<dbReference type="HAMAP" id="MF_01935">
    <property type="entry name" value="MenF"/>
    <property type="match status" value="1"/>
</dbReference>
<gene>
    <name evidence="4" type="primary">menF</name>
    <name evidence="6" type="ORF">EI547_01250</name>
</gene>
<accession>A0ABR9FTW0</accession>
<comment type="catalytic activity">
    <reaction evidence="1 4">
        <text>chorismate = isochorismate</text>
        <dbReference type="Rhea" id="RHEA:18985"/>
        <dbReference type="ChEBI" id="CHEBI:29748"/>
        <dbReference type="ChEBI" id="CHEBI:29780"/>
        <dbReference type="EC" id="5.4.4.2"/>
    </reaction>
</comment>
<evidence type="ECO:0000256" key="2">
    <source>
        <dbReference type="ARBA" id="ARBA00005297"/>
    </source>
</evidence>
<proteinExistence type="inferred from homology"/>
<sequence>MTELATPVAILKQRLDELCIEQPQGFIRLSTPCQIEHLIGWLNVQSVFPRLYWKARELDAPEYAMVGVVKALDSLAALHSDQYALAAHPGEQPDYFGGMAFDPTTPGWANFNHCYFLLPRIELKRCEQGTMLSLNLRFDDRDREQELADAHAALDALNPPRPLSPLLPLSLERNDCPSREEWAAQVSRVTQPDQLCRTPKVVLSRETCLRSAEIPSPWALLSHWQAGAADCFQLGIQFTPHEAFIGCPPERLYRRKGSHLASEALAGTTPRGRTAQQDGELAIRLLSDTKNGLENRCVYQQLLSQLEPLSHRIDMGEAHIVTLRSVLHIRRLIHAKLHPEVSDRQLLETLPPTPAVGGVPRQAALAFIRQHEHHRRGWYAGVFGRISHASSDLAVAIRCAHVGKDSIRLYAGAGIVKGSEPDAEWRELDSKIADIMTLLGMG</sequence>
<name>A0ABR9FTW0_9GAMM</name>
<dbReference type="GO" id="GO:0008909">
    <property type="term" value="F:isochorismate synthase activity"/>
    <property type="evidence" value="ECO:0007669"/>
    <property type="project" value="UniProtKB-EC"/>
</dbReference>
<keyword evidence="4" id="KW-0479">Metal-binding</keyword>
<dbReference type="NCBIfam" id="TIGR00543">
    <property type="entry name" value="isochor_syn"/>
    <property type="match status" value="1"/>
</dbReference>
<comment type="similarity">
    <text evidence="2 4">Belongs to the isochorismate synthase family.</text>
</comment>
<keyword evidence="4" id="KW-0460">Magnesium</keyword>
<dbReference type="EC" id="5.4.4.2" evidence="4"/>
<evidence type="ECO:0000313" key="7">
    <source>
        <dbReference type="Proteomes" id="UP001645038"/>
    </source>
</evidence>
<feature type="active site" description="Proton donor" evidence="4">
    <location>
        <position position="250"/>
    </location>
</feature>
<evidence type="ECO:0000256" key="1">
    <source>
        <dbReference type="ARBA" id="ARBA00000799"/>
    </source>
</evidence>
<dbReference type="InterPro" id="IPR004561">
    <property type="entry name" value="IsoChor_synthase"/>
</dbReference>
<comment type="caution">
    <text evidence="6">The sequence shown here is derived from an EMBL/GenBank/DDBJ whole genome shotgun (WGS) entry which is preliminary data.</text>
</comment>
<evidence type="ECO:0000256" key="3">
    <source>
        <dbReference type="ARBA" id="ARBA00023235"/>
    </source>
</evidence>
<dbReference type="RefSeq" id="WP_192536604.1">
    <property type="nucleotide sequence ID" value="NZ_RRZB01000002.1"/>
</dbReference>